<dbReference type="GO" id="GO:0016705">
    <property type="term" value="F:oxidoreductase activity, acting on paired donors, with incorporation or reduction of molecular oxygen"/>
    <property type="evidence" value="ECO:0007669"/>
    <property type="project" value="InterPro"/>
</dbReference>
<dbReference type="PRINTS" id="PR00385">
    <property type="entry name" value="P450"/>
</dbReference>
<keyword evidence="7 8" id="KW-0349">Heme</keyword>
<dbReference type="Pfam" id="PF00067">
    <property type="entry name" value="p450"/>
    <property type="match status" value="1"/>
</dbReference>
<sequence>IAGLKRRGNDEFTPEFIMAFLTLLALAVPSFLVYYVISYYWWVSKYPRGPLPYPIVGNLRQLSSDKLHLQFRELSLKYGPIFTVFLPVPVVVITSYDGVKEAYVTKADAFAARPHAPPNKELGINGGIINANGQSWLENRRLTISILRDFGMGKSLMEEQVNLSIAEFLRHLESIENKDSVDLRWSIQMMVANIINETLFGFRYPYDDCEAIVDFVTAFSAMMEMSLSNLVIRFSAYTLRYMNYIPGMQLIAKRVYGPRFAKIKSFIGGNTEKAMASFNEDGDDSCFVHAYSRKIGTSPYITQQQLFTVCMEVFAAGQETTTTTLRWATLLLAENQAVQDKAREEILRVVGTDRLPSLADKPRMPYTTALVHEVQRRANILQVNVNRRATEDVEIMGHLIPEATTLIGEVYQIMAHDPIFENPDEFRPERYLSEDGTTLKKDLVDRTMPFSLGKRQCAGEGLARVELFLGIAAILQNYRLLPTDDSPIDLRPHTTVNMMPKQQNLKLVPLSTKRLC</sequence>
<evidence type="ECO:0000256" key="8">
    <source>
        <dbReference type="RuleBase" id="RU000461"/>
    </source>
</evidence>
<comment type="similarity">
    <text evidence="2 8">Belongs to the cytochrome P450 family.</text>
</comment>
<dbReference type="FunFam" id="1.10.630.10:FF:000036">
    <property type="entry name" value="CYtochrome P450 family"/>
    <property type="match status" value="1"/>
</dbReference>
<evidence type="ECO:0000313" key="11">
    <source>
        <dbReference type="Proteomes" id="UP001328107"/>
    </source>
</evidence>
<keyword evidence="5 7" id="KW-0408">Iron</keyword>
<feature type="non-terminal residue" evidence="10">
    <location>
        <position position="1"/>
    </location>
</feature>
<dbReference type="PANTHER" id="PTHR24284">
    <property type="entry name" value="CYTOCHROME P450 FAMILY"/>
    <property type="match status" value="1"/>
</dbReference>
<dbReference type="CDD" id="cd20617">
    <property type="entry name" value="CYP1_2-like"/>
    <property type="match status" value="1"/>
</dbReference>
<dbReference type="InterPro" id="IPR036396">
    <property type="entry name" value="Cyt_P450_sf"/>
</dbReference>
<evidence type="ECO:0000256" key="9">
    <source>
        <dbReference type="SAM" id="Phobius"/>
    </source>
</evidence>
<dbReference type="PROSITE" id="PS00086">
    <property type="entry name" value="CYTOCHROME_P450"/>
    <property type="match status" value="1"/>
</dbReference>
<dbReference type="AlphaFoldDB" id="A0AAN5HZQ4"/>
<dbReference type="GO" id="GO:0004497">
    <property type="term" value="F:monooxygenase activity"/>
    <property type="evidence" value="ECO:0007669"/>
    <property type="project" value="UniProtKB-KW"/>
</dbReference>
<comment type="caution">
    <text evidence="10">The sequence shown here is derived from an EMBL/GenBank/DDBJ whole genome shotgun (WGS) entry which is preliminary data.</text>
</comment>
<name>A0AAN5HZQ4_9BILA</name>
<evidence type="ECO:0000256" key="4">
    <source>
        <dbReference type="ARBA" id="ARBA00023002"/>
    </source>
</evidence>
<evidence type="ECO:0000256" key="3">
    <source>
        <dbReference type="ARBA" id="ARBA00022723"/>
    </source>
</evidence>
<proteinExistence type="inferred from homology"/>
<evidence type="ECO:0000256" key="6">
    <source>
        <dbReference type="ARBA" id="ARBA00023033"/>
    </source>
</evidence>
<dbReference type="GO" id="GO:0005506">
    <property type="term" value="F:iron ion binding"/>
    <property type="evidence" value="ECO:0007669"/>
    <property type="project" value="InterPro"/>
</dbReference>
<evidence type="ECO:0000256" key="7">
    <source>
        <dbReference type="PIRSR" id="PIRSR602401-1"/>
    </source>
</evidence>
<keyword evidence="4 8" id="KW-0560">Oxidoreductase</keyword>
<dbReference type="Proteomes" id="UP001328107">
    <property type="component" value="Unassembled WGS sequence"/>
</dbReference>
<accession>A0AAN5HZQ4</accession>
<evidence type="ECO:0008006" key="12">
    <source>
        <dbReference type="Google" id="ProtNLM"/>
    </source>
</evidence>
<gene>
    <name evidence="10" type="ORF">PMAYCL1PPCAC_16874</name>
</gene>
<dbReference type="Gene3D" id="1.10.630.10">
    <property type="entry name" value="Cytochrome P450"/>
    <property type="match status" value="1"/>
</dbReference>
<dbReference type="PRINTS" id="PR00463">
    <property type="entry name" value="EP450I"/>
</dbReference>
<feature type="transmembrane region" description="Helical" evidence="9">
    <location>
        <begin position="16"/>
        <end position="42"/>
    </location>
</feature>
<evidence type="ECO:0000256" key="5">
    <source>
        <dbReference type="ARBA" id="ARBA00023004"/>
    </source>
</evidence>
<evidence type="ECO:0000256" key="1">
    <source>
        <dbReference type="ARBA" id="ARBA00001971"/>
    </source>
</evidence>
<keyword evidence="6 8" id="KW-0503">Monooxygenase</keyword>
<dbReference type="SUPFAM" id="SSF48264">
    <property type="entry name" value="Cytochrome P450"/>
    <property type="match status" value="1"/>
</dbReference>
<keyword evidence="9" id="KW-0812">Transmembrane</keyword>
<protein>
    <recommendedName>
        <fullName evidence="12">Cytochrome P450</fullName>
    </recommendedName>
</protein>
<keyword evidence="9" id="KW-1133">Transmembrane helix</keyword>
<keyword evidence="11" id="KW-1185">Reference proteome</keyword>
<dbReference type="GO" id="GO:0020037">
    <property type="term" value="F:heme binding"/>
    <property type="evidence" value="ECO:0007669"/>
    <property type="project" value="InterPro"/>
</dbReference>
<comment type="cofactor">
    <cofactor evidence="1 7">
        <name>heme</name>
        <dbReference type="ChEBI" id="CHEBI:30413"/>
    </cofactor>
</comment>
<feature type="binding site" description="axial binding residue" evidence="7">
    <location>
        <position position="457"/>
    </location>
    <ligand>
        <name>heme</name>
        <dbReference type="ChEBI" id="CHEBI:30413"/>
    </ligand>
    <ligandPart>
        <name>Fe</name>
        <dbReference type="ChEBI" id="CHEBI:18248"/>
    </ligandPart>
</feature>
<dbReference type="InterPro" id="IPR002401">
    <property type="entry name" value="Cyt_P450_E_grp-I"/>
</dbReference>
<evidence type="ECO:0000313" key="10">
    <source>
        <dbReference type="EMBL" id="GMR46679.1"/>
    </source>
</evidence>
<dbReference type="PANTHER" id="PTHR24284:SF1">
    <property type="entry name" value="CYTOCHROME P450 FAMILY"/>
    <property type="match status" value="1"/>
</dbReference>
<evidence type="ECO:0000256" key="2">
    <source>
        <dbReference type="ARBA" id="ARBA00010617"/>
    </source>
</evidence>
<keyword evidence="9" id="KW-0472">Membrane</keyword>
<organism evidence="10 11">
    <name type="scientific">Pristionchus mayeri</name>
    <dbReference type="NCBI Taxonomy" id="1317129"/>
    <lineage>
        <taxon>Eukaryota</taxon>
        <taxon>Metazoa</taxon>
        <taxon>Ecdysozoa</taxon>
        <taxon>Nematoda</taxon>
        <taxon>Chromadorea</taxon>
        <taxon>Rhabditida</taxon>
        <taxon>Rhabditina</taxon>
        <taxon>Diplogasteromorpha</taxon>
        <taxon>Diplogasteroidea</taxon>
        <taxon>Neodiplogasteridae</taxon>
        <taxon>Pristionchus</taxon>
    </lineage>
</organism>
<keyword evidence="3 7" id="KW-0479">Metal-binding</keyword>
<dbReference type="InterPro" id="IPR001128">
    <property type="entry name" value="Cyt_P450"/>
</dbReference>
<dbReference type="InterPro" id="IPR017972">
    <property type="entry name" value="Cyt_P450_CS"/>
</dbReference>
<dbReference type="EMBL" id="BTRK01000004">
    <property type="protein sequence ID" value="GMR46679.1"/>
    <property type="molecule type" value="Genomic_DNA"/>
</dbReference>
<reference evidence="11" key="1">
    <citation type="submission" date="2022-10" db="EMBL/GenBank/DDBJ databases">
        <title>Genome assembly of Pristionchus species.</title>
        <authorList>
            <person name="Yoshida K."/>
            <person name="Sommer R.J."/>
        </authorList>
    </citation>
    <scope>NUCLEOTIDE SEQUENCE [LARGE SCALE GENOMIC DNA]</scope>
    <source>
        <strain evidence="11">RS5460</strain>
    </source>
</reference>